<dbReference type="RefSeq" id="WP_032631628.1">
    <property type="nucleotide sequence ID" value="NZ_JPQU01000100.1"/>
</dbReference>
<dbReference type="FunFam" id="3.40.50.300:FF:000425">
    <property type="entry name" value="Probable ABC transporter, ATP-binding subunit"/>
    <property type="match status" value="1"/>
</dbReference>
<evidence type="ECO:0000313" key="6">
    <source>
        <dbReference type="Proteomes" id="UP000028631"/>
    </source>
</evidence>
<dbReference type="GO" id="GO:0015697">
    <property type="term" value="P:quaternary ammonium group transport"/>
    <property type="evidence" value="ECO:0007669"/>
    <property type="project" value="UniProtKB-ARBA"/>
</dbReference>
<dbReference type="Pfam" id="PF00005">
    <property type="entry name" value="ABC_tran"/>
    <property type="match status" value="1"/>
</dbReference>
<dbReference type="Pfam" id="PF08402">
    <property type="entry name" value="TOBE_2"/>
    <property type="match status" value="1"/>
</dbReference>
<dbReference type="Gene3D" id="3.40.50.300">
    <property type="entry name" value="P-loop containing nucleotide triphosphate hydrolases"/>
    <property type="match status" value="1"/>
</dbReference>
<evidence type="ECO:0000313" key="5">
    <source>
        <dbReference type="EMBL" id="KFE50515.1"/>
    </source>
</evidence>
<evidence type="ECO:0000256" key="2">
    <source>
        <dbReference type="ARBA" id="ARBA00022741"/>
    </source>
</evidence>
<accession>A0A085V502</accession>
<evidence type="ECO:0000256" key="3">
    <source>
        <dbReference type="ARBA" id="ARBA00022840"/>
    </source>
</evidence>
<dbReference type="PATRIC" id="fig|317.175.peg.5126"/>
<dbReference type="PANTHER" id="PTHR42781:SF4">
    <property type="entry name" value="SPERMIDINE_PUTRESCINE IMPORT ATP-BINDING PROTEIN POTA"/>
    <property type="match status" value="1"/>
</dbReference>
<dbReference type="InterPro" id="IPR003439">
    <property type="entry name" value="ABC_transporter-like_ATP-bd"/>
</dbReference>
<dbReference type="GO" id="GO:0043190">
    <property type="term" value="C:ATP-binding cassette (ABC) transporter complex"/>
    <property type="evidence" value="ECO:0007669"/>
    <property type="project" value="InterPro"/>
</dbReference>
<keyword evidence="3 5" id="KW-0067">ATP-binding</keyword>
<dbReference type="InterPro" id="IPR017871">
    <property type="entry name" value="ABC_transporter-like_CS"/>
</dbReference>
<reference evidence="5 6" key="1">
    <citation type="submission" date="2014-07" db="EMBL/GenBank/DDBJ databases">
        <title>Draft Genome Sequences of Environmental Pseudomonas syringae strains.</title>
        <authorList>
            <person name="Baltrus D.A."/>
            <person name="Berge O."/>
            <person name="Morris C."/>
        </authorList>
    </citation>
    <scope>NUCLEOTIDE SEQUENCE [LARGE SCALE GENOMIC DNA]</scope>
    <source>
        <strain evidence="5 6">GAW0119</strain>
    </source>
</reference>
<name>A0A085V502_PSESX</name>
<gene>
    <name evidence="5" type="ORF">IV01_24610</name>
</gene>
<evidence type="ECO:0000256" key="1">
    <source>
        <dbReference type="ARBA" id="ARBA00022448"/>
    </source>
</evidence>
<keyword evidence="2" id="KW-0547">Nucleotide-binding</keyword>
<dbReference type="GO" id="GO:0022857">
    <property type="term" value="F:transmembrane transporter activity"/>
    <property type="evidence" value="ECO:0007669"/>
    <property type="project" value="InterPro"/>
</dbReference>
<keyword evidence="6" id="KW-1185">Reference proteome</keyword>
<sequence>MQVSFEKIEQSYGAHTLFKQLDLVIPSGQFFTLLGPSGCGKTTLLRMLAGFVHPDSGCIRFGTEDVTGIPVHRRGVGIVFQDYALFPDRSVLANVAYGLLARNVTKAQAADRANAMLKRVGLEAFKDRAPAALSGGQRQRVAMARALVIEPKLLLLDEPLSALDVKLRVELRAMIRELQQEAGITTVFVTHDQEEALAMSDQIAVMDRGQVVQIGTPQQIYAKPRTAFAADFVGNANLIPILEELPAAPCGARRLKTPVGTLFTNSDAPWKPGSLLAVRGAEIRLQAAGSDQSEDVRGVIEHVEYRGSTVGYTVRTAAGALQVDAWASPRIPLHVRGDAVALDIPRTAHIVEGRPC</sequence>
<dbReference type="PROSITE" id="PS50893">
    <property type="entry name" value="ABC_TRANSPORTER_2"/>
    <property type="match status" value="1"/>
</dbReference>
<dbReference type="Proteomes" id="UP000028631">
    <property type="component" value="Unassembled WGS sequence"/>
</dbReference>
<protein>
    <submittedName>
        <fullName evidence="5">Iron ABC transporter ATP-binding protein</fullName>
    </submittedName>
</protein>
<keyword evidence="1" id="KW-0813">Transport</keyword>
<dbReference type="OrthoDB" id="9802264at2"/>
<dbReference type="PANTHER" id="PTHR42781">
    <property type="entry name" value="SPERMIDINE/PUTRESCINE IMPORT ATP-BINDING PROTEIN POTA"/>
    <property type="match status" value="1"/>
</dbReference>
<proteinExistence type="predicted"/>
<dbReference type="InterPro" id="IPR027417">
    <property type="entry name" value="P-loop_NTPase"/>
</dbReference>
<dbReference type="EMBL" id="JPQU01000100">
    <property type="protein sequence ID" value="KFE50515.1"/>
    <property type="molecule type" value="Genomic_DNA"/>
</dbReference>
<dbReference type="InterPro" id="IPR003593">
    <property type="entry name" value="AAA+_ATPase"/>
</dbReference>
<dbReference type="GO" id="GO:0016887">
    <property type="term" value="F:ATP hydrolysis activity"/>
    <property type="evidence" value="ECO:0007669"/>
    <property type="project" value="InterPro"/>
</dbReference>
<evidence type="ECO:0000259" key="4">
    <source>
        <dbReference type="PROSITE" id="PS50893"/>
    </source>
</evidence>
<dbReference type="SUPFAM" id="SSF52540">
    <property type="entry name" value="P-loop containing nucleoside triphosphate hydrolases"/>
    <property type="match status" value="1"/>
</dbReference>
<feature type="domain" description="ABC transporter" evidence="4">
    <location>
        <begin position="3"/>
        <end position="233"/>
    </location>
</feature>
<dbReference type="PROSITE" id="PS00211">
    <property type="entry name" value="ABC_TRANSPORTER_1"/>
    <property type="match status" value="1"/>
</dbReference>
<dbReference type="AlphaFoldDB" id="A0A085V502"/>
<dbReference type="SMART" id="SM00382">
    <property type="entry name" value="AAA"/>
    <property type="match status" value="1"/>
</dbReference>
<comment type="caution">
    <text evidence="5">The sequence shown here is derived from an EMBL/GenBank/DDBJ whole genome shotgun (WGS) entry which is preliminary data.</text>
</comment>
<dbReference type="InterPro" id="IPR050093">
    <property type="entry name" value="ABC_SmlMolc_Importer"/>
</dbReference>
<dbReference type="GO" id="GO:0005524">
    <property type="term" value="F:ATP binding"/>
    <property type="evidence" value="ECO:0007669"/>
    <property type="project" value="UniProtKB-KW"/>
</dbReference>
<organism evidence="5 6">
    <name type="scientific">Pseudomonas syringae</name>
    <dbReference type="NCBI Taxonomy" id="317"/>
    <lineage>
        <taxon>Bacteria</taxon>
        <taxon>Pseudomonadati</taxon>
        <taxon>Pseudomonadota</taxon>
        <taxon>Gammaproteobacteria</taxon>
        <taxon>Pseudomonadales</taxon>
        <taxon>Pseudomonadaceae</taxon>
        <taxon>Pseudomonas</taxon>
    </lineage>
</organism>
<dbReference type="InterPro" id="IPR013611">
    <property type="entry name" value="Transp-assoc_OB_typ2"/>
</dbReference>